<dbReference type="InterPro" id="IPR023753">
    <property type="entry name" value="FAD/NAD-binding_dom"/>
</dbReference>
<accession>A0A9X5BE98</accession>
<sequence>MGKPTGFMEYKREVSKDVAPKERIKNFNEFHEHLSMERQQLQGARCMECGVPFCQSGMNVGGMASGCPLHNLVPEWNDLVYMGNWKQAYNRLVKTNSFPEFTSRVCPALCEAACTCGLNGESVATKENEYAIIENAYLEGYADPKPPKVRTGKTVAVVGSGPSGLAVADQLNKRGHSVTVFERSDRIGGLLMYGIPNMKLEKHIVERKVKVMEAEGVTFLSGADVGKDVKAEKLLKDYDRVVLACGASNPRDINAPGRDAKGIYFAVDFLKVNTKSLLDSNFQDGKFINTKDKNVVIIGGGDTGNDCVGTSIRHGCKSVTQIEMMPKAPEERAQDNPWPLWPKVLKTDYGQEEAIAVFGQDPRIYESTVKEFVKDKNGNLKGVKIVKLSWEKEDTGRMSSKEVAGSEKILPAEIVLIAAGFLGSQKYVTDAFKVDLDQRTNVNTAPGRYETSVKNVFTAGDMHRGQSLVVWAIREGREAAKAVDESLMGYTNLMVQ</sequence>
<dbReference type="RefSeq" id="WP_160559495.1">
    <property type="nucleotide sequence ID" value="NZ_QZDT01000008.1"/>
</dbReference>
<dbReference type="InterPro" id="IPR051394">
    <property type="entry name" value="Glutamate_Synthase"/>
</dbReference>
<feature type="domain" description="FAD/NAD(P)-binding" evidence="5">
    <location>
        <begin position="154"/>
        <end position="328"/>
    </location>
</feature>
<evidence type="ECO:0000313" key="7">
    <source>
        <dbReference type="EMBL" id="NBJ92401.1"/>
    </source>
</evidence>
<gene>
    <name evidence="7" type="ORF">D5281_07260</name>
</gene>
<dbReference type="Proteomes" id="UP001154420">
    <property type="component" value="Unassembled WGS sequence"/>
</dbReference>
<evidence type="ECO:0000256" key="1">
    <source>
        <dbReference type="ARBA" id="ARBA00022605"/>
    </source>
</evidence>
<dbReference type="InterPro" id="IPR006005">
    <property type="entry name" value="Glut_synth_ssu1"/>
</dbReference>
<dbReference type="Gene3D" id="1.10.1060.10">
    <property type="entry name" value="Alpha-helical ferredoxin"/>
    <property type="match status" value="1"/>
</dbReference>
<dbReference type="Pfam" id="PF14691">
    <property type="entry name" value="Fer4_20"/>
    <property type="match status" value="1"/>
</dbReference>
<evidence type="ECO:0000256" key="3">
    <source>
        <dbReference type="ARBA" id="ARBA00023164"/>
    </source>
</evidence>
<evidence type="ECO:0000256" key="4">
    <source>
        <dbReference type="ARBA" id="ARBA00029440"/>
    </source>
</evidence>
<comment type="caution">
    <text evidence="7">The sequence shown here is derived from an EMBL/GenBank/DDBJ whole genome shotgun (WGS) entry which is preliminary data.</text>
</comment>
<dbReference type="NCBIfam" id="TIGR01317">
    <property type="entry name" value="GOGAT_sm_gam"/>
    <property type="match status" value="1"/>
</dbReference>
<dbReference type="InterPro" id="IPR009051">
    <property type="entry name" value="Helical_ferredxn"/>
</dbReference>
<dbReference type="OrthoDB" id="9803192at2"/>
<dbReference type="PRINTS" id="PR00419">
    <property type="entry name" value="ADXRDTASE"/>
</dbReference>
<keyword evidence="8" id="KW-1185">Reference proteome</keyword>
<dbReference type="Pfam" id="PF07992">
    <property type="entry name" value="Pyr_redox_2"/>
    <property type="match status" value="1"/>
</dbReference>
<evidence type="ECO:0000259" key="5">
    <source>
        <dbReference type="Pfam" id="PF07992"/>
    </source>
</evidence>
<comment type="pathway">
    <text evidence="4">Amino-acid biosynthesis.</text>
</comment>
<keyword evidence="2" id="KW-0560">Oxidoreductase</keyword>
<dbReference type="GO" id="GO:0051536">
    <property type="term" value="F:iron-sulfur cluster binding"/>
    <property type="evidence" value="ECO:0007669"/>
    <property type="project" value="InterPro"/>
</dbReference>
<feature type="domain" description="Dihydroprymidine dehydrogenase" evidence="6">
    <location>
        <begin position="23"/>
        <end position="134"/>
    </location>
</feature>
<dbReference type="Gene3D" id="3.50.50.60">
    <property type="entry name" value="FAD/NAD(P)-binding domain"/>
    <property type="match status" value="2"/>
</dbReference>
<dbReference type="SUPFAM" id="SSF46548">
    <property type="entry name" value="alpha-helical ferredoxin"/>
    <property type="match status" value="1"/>
</dbReference>
<organism evidence="7 8">
    <name type="scientific">Parablautia muri</name>
    <dbReference type="NCBI Taxonomy" id="2320879"/>
    <lineage>
        <taxon>Bacteria</taxon>
        <taxon>Bacillati</taxon>
        <taxon>Bacillota</taxon>
        <taxon>Clostridia</taxon>
        <taxon>Lachnospirales</taxon>
        <taxon>Lachnospiraceae</taxon>
        <taxon>Parablautia</taxon>
    </lineage>
</organism>
<proteinExistence type="predicted"/>
<keyword evidence="1" id="KW-0028">Amino-acid biosynthesis</keyword>
<protein>
    <submittedName>
        <fullName evidence="7">Glutamate synthase subunit beta</fullName>
    </submittedName>
</protein>
<evidence type="ECO:0000256" key="2">
    <source>
        <dbReference type="ARBA" id="ARBA00023002"/>
    </source>
</evidence>
<dbReference type="AlphaFoldDB" id="A0A9X5BE98"/>
<dbReference type="SUPFAM" id="SSF51971">
    <property type="entry name" value="Nucleotide-binding domain"/>
    <property type="match status" value="2"/>
</dbReference>
<keyword evidence="3" id="KW-0314">Glutamate biosynthesis</keyword>
<dbReference type="GO" id="GO:0006537">
    <property type="term" value="P:glutamate biosynthetic process"/>
    <property type="evidence" value="ECO:0007669"/>
    <property type="project" value="UniProtKB-KW"/>
</dbReference>
<dbReference type="PANTHER" id="PTHR43100:SF1">
    <property type="entry name" value="GLUTAMATE SYNTHASE [NADPH] SMALL CHAIN"/>
    <property type="match status" value="1"/>
</dbReference>
<dbReference type="InterPro" id="IPR036188">
    <property type="entry name" value="FAD/NAD-bd_sf"/>
</dbReference>
<evidence type="ECO:0000313" key="8">
    <source>
        <dbReference type="Proteomes" id="UP001154420"/>
    </source>
</evidence>
<evidence type="ECO:0000259" key="6">
    <source>
        <dbReference type="Pfam" id="PF14691"/>
    </source>
</evidence>
<reference evidence="7" key="1">
    <citation type="submission" date="2018-09" db="EMBL/GenBank/DDBJ databases">
        <title>Murine metabolic-syndrome-specific gut microbial biobank.</title>
        <authorList>
            <person name="Liu C."/>
        </authorList>
    </citation>
    <scope>NUCLEOTIDE SEQUENCE</scope>
    <source>
        <strain evidence="7">D42-62</strain>
    </source>
</reference>
<dbReference type="EMBL" id="QZDT01000008">
    <property type="protein sequence ID" value="NBJ92401.1"/>
    <property type="molecule type" value="Genomic_DNA"/>
</dbReference>
<dbReference type="GO" id="GO:0016639">
    <property type="term" value="F:oxidoreductase activity, acting on the CH-NH2 group of donors, NAD or NADP as acceptor"/>
    <property type="evidence" value="ECO:0007669"/>
    <property type="project" value="InterPro"/>
</dbReference>
<dbReference type="InterPro" id="IPR028261">
    <property type="entry name" value="DPD_II"/>
</dbReference>
<dbReference type="PANTHER" id="PTHR43100">
    <property type="entry name" value="GLUTAMATE SYNTHASE [NADPH] SMALL CHAIN"/>
    <property type="match status" value="1"/>
</dbReference>
<name>A0A9X5BE98_9FIRM</name>